<dbReference type="AlphaFoldDB" id="A0AAV6ULC4"/>
<gene>
    <name evidence="1" type="ORF">JTE90_002341</name>
</gene>
<name>A0AAV6ULC4_9ARAC</name>
<dbReference type="Proteomes" id="UP000827092">
    <property type="component" value="Unassembled WGS sequence"/>
</dbReference>
<comment type="caution">
    <text evidence="1">The sequence shown here is derived from an EMBL/GenBank/DDBJ whole genome shotgun (WGS) entry which is preliminary data.</text>
</comment>
<proteinExistence type="predicted"/>
<evidence type="ECO:0000313" key="2">
    <source>
        <dbReference type="Proteomes" id="UP000827092"/>
    </source>
</evidence>
<evidence type="ECO:0000313" key="1">
    <source>
        <dbReference type="EMBL" id="KAG8184494.1"/>
    </source>
</evidence>
<keyword evidence="2" id="KW-1185">Reference proteome</keyword>
<protein>
    <submittedName>
        <fullName evidence="1">Uncharacterized protein</fullName>
    </submittedName>
</protein>
<sequence length="98" mass="10843">MDKTARNNCSCSSGRCRCSRLVIEVRRGRAAEYQNLTEGTGRFSAVAPHDSNPELVAPFYAFIFLVFGTSSRNREKNPLCTWRGLILGVCAGKLLCIL</sequence>
<accession>A0AAV6ULC4</accession>
<reference evidence="1 2" key="1">
    <citation type="journal article" date="2022" name="Nat. Ecol. Evol.">
        <title>A masculinizing supergene underlies an exaggerated male reproductive morph in a spider.</title>
        <authorList>
            <person name="Hendrickx F."/>
            <person name="De Corte Z."/>
            <person name="Sonet G."/>
            <person name="Van Belleghem S.M."/>
            <person name="Kostlbacher S."/>
            <person name="Vangestel C."/>
        </authorList>
    </citation>
    <scope>NUCLEOTIDE SEQUENCE [LARGE SCALE GENOMIC DNA]</scope>
    <source>
        <strain evidence="1">W744_W776</strain>
    </source>
</reference>
<dbReference type="EMBL" id="JAFNEN010000372">
    <property type="protein sequence ID" value="KAG8184494.1"/>
    <property type="molecule type" value="Genomic_DNA"/>
</dbReference>
<organism evidence="1 2">
    <name type="scientific">Oedothorax gibbosus</name>
    <dbReference type="NCBI Taxonomy" id="931172"/>
    <lineage>
        <taxon>Eukaryota</taxon>
        <taxon>Metazoa</taxon>
        <taxon>Ecdysozoa</taxon>
        <taxon>Arthropoda</taxon>
        <taxon>Chelicerata</taxon>
        <taxon>Arachnida</taxon>
        <taxon>Araneae</taxon>
        <taxon>Araneomorphae</taxon>
        <taxon>Entelegynae</taxon>
        <taxon>Araneoidea</taxon>
        <taxon>Linyphiidae</taxon>
        <taxon>Erigoninae</taxon>
        <taxon>Oedothorax</taxon>
    </lineage>
</organism>